<dbReference type="EMBL" id="JADGIZ020000026">
    <property type="protein sequence ID" value="KAL2915165.1"/>
    <property type="molecule type" value="Genomic_DNA"/>
</dbReference>
<feature type="transmembrane region" description="Helical" evidence="8">
    <location>
        <begin position="90"/>
        <end position="112"/>
    </location>
</feature>
<evidence type="ECO:0000256" key="8">
    <source>
        <dbReference type="SAM" id="Phobius"/>
    </source>
</evidence>
<evidence type="ECO:0000313" key="9">
    <source>
        <dbReference type="EMBL" id="KAL2915165.1"/>
    </source>
</evidence>
<keyword evidence="6 8" id="KW-0472">Membrane</keyword>
<keyword evidence="3" id="KW-0813">Transport</keyword>
<dbReference type="InterPro" id="IPR023271">
    <property type="entry name" value="Aquaporin-like"/>
</dbReference>
<feature type="transmembrane region" description="Helical" evidence="8">
    <location>
        <begin position="449"/>
        <end position="469"/>
    </location>
</feature>
<feature type="transmembrane region" description="Helical" evidence="8">
    <location>
        <begin position="384"/>
        <end position="412"/>
    </location>
</feature>
<dbReference type="Gene3D" id="1.20.1080.10">
    <property type="entry name" value="Glycerol uptake facilitator protein"/>
    <property type="match status" value="2"/>
</dbReference>
<gene>
    <name evidence="9" type="ORF">HK105_205271</name>
</gene>
<keyword evidence="5 8" id="KW-1133">Transmembrane helix</keyword>
<dbReference type="Proteomes" id="UP001527925">
    <property type="component" value="Unassembled WGS sequence"/>
</dbReference>
<feature type="compositionally biased region" description="Basic and acidic residues" evidence="7">
    <location>
        <begin position="264"/>
        <end position="278"/>
    </location>
</feature>
<dbReference type="Pfam" id="PF00230">
    <property type="entry name" value="MIP"/>
    <property type="match status" value="2"/>
</dbReference>
<evidence type="ECO:0000256" key="3">
    <source>
        <dbReference type="ARBA" id="ARBA00022448"/>
    </source>
</evidence>
<dbReference type="PANTHER" id="PTHR43829">
    <property type="entry name" value="AQUAPORIN OR AQUAGLYCEROPORIN RELATED"/>
    <property type="match status" value="1"/>
</dbReference>
<evidence type="ECO:0000256" key="1">
    <source>
        <dbReference type="ARBA" id="ARBA00004141"/>
    </source>
</evidence>
<evidence type="ECO:0000256" key="7">
    <source>
        <dbReference type="SAM" id="MobiDB-lite"/>
    </source>
</evidence>
<dbReference type="SUPFAM" id="SSF81338">
    <property type="entry name" value="Aquaporin-like"/>
    <property type="match status" value="2"/>
</dbReference>
<accession>A0ABR4N6N8</accession>
<feature type="transmembrane region" description="Helical" evidence="8">
    <location>
        <begin position="45"/>
        <end position="69"/>
    </location>
</feature>
<evidence type="ECO:0000256" key="5">
    <source>
        <dbReference type="ARBA" id="ARBA00022989"/>
    </source>
</evidence>
<evidence type="ECO:0000256" key="6">
    <source>
        <dbReference type="ARBA" id="ARBA00023136"/>
    </source>
</evidence>
<evidence type="ECO:0000313" key="10">
    <source>
        <dbReference type="Proteomes" id="UP001527925"/>
    </source>
</evidence>
<protein>
    <submittedName>
        <fullName evidence="9">Uncharacterized protein</fullName>
    </submittedName>
</protein>
<comment type="caution">
    <text evidence="9">The sequence shown here is derived from an EMBL/GenBank/DDBJ whole genome shotgun (WGS) entry which is preliminary data.</text>
</comment>
<dbReference type="PANTHER" id="PTHR43829:SF9">
    <property type="entry name" value="AQUAPORIN-9"/>
    <property type="match status" value="1"/>
</dbReference>
<reference evidence="9 10" key="1">
    <citation type="submission" date="2023-09" db="EMBL/GenBank/DDBJ databases">
        <title>Pangenome analysis of Batrachochytrium dendrobatidis and related Chytrids.</title>
        <authorList>
            <person name="Yacoub M.N."/>
            <person name="Stajich J.E."/>
            <person name="James T.Y."/>
        </authorList>
    </citation>
    <scope>NUCLEOTIDE SEQUENCE [LARGE SCALE GENOMIC DNA]</scope>
    <source>
        <strain evidence="9 10">JEL0888</strain>
    </source>
</reference>
<name>A0ABR4N6N8_9FUNG</name>
<feature type="region of interest" description="Disordered" evidence="7">
    <location>
        <begin position="264"/>
        <end position="300"/>
    </location>
</feature>
<keyword evidence="10" id="KW-1185">Reference proteome</keyword>
<organism evidence="9 10">
    <name type="scientific">Polyrhizophydium stewartii</name>
    <dbReference type="NCBI Taxonomy" id="2732419"/>
    <lineage>
        <taxon>Eukaryota</taxon>
        <taxon>Fungi</taxon>
        <taxon>Fungi incertae sedis</taxon>
        <taxon>Chytridiomycota</taxon>
        <taxon>Chytridiomycota incertae sedis</taxon>
        <taxon>Chytridiomycetes</taxon>
        <taxon>Rhizophydiales</taxon>
        <taxon>Rhizophydiales incertae sedis</taxon>
        <taxon>Polyrhizophydium</taxon>
    </lineage>
</organism>
<proteinExistence type="inferred from homology"/>
<sequence>MPYTGPYSLATRCVTEFLGTAMAIFLGNSVITNELLPLTKGHGMGFGWVATAFGMAFGVSIMMFGYASAHVNPCMALALFVIDRLSFSDFVAIALCEIAGGFVGAVAAYIVYMPHFRTVPEPPAAGDTAHASNLLRTRDTIDPSALRLASYNTRSSPSHPPKTFAERLRDAKYYLTAENSDPEHVFKLLSLGTLDLAGVEVAFPPENDIENAGAGGTDNATRADTMATIDASGTTAAARSPRVIQRRHSIQVSEMQRRLRQLEKTIHGEDGQSLRSDEDTPVPHGSALPQPQAPAASGGKDAVGNIVVMRRGSAGSLTHRQAIDAIHRAAVMADQAAKLSCFCNRPAIYLPPHNMAVELIGTTVLVLGALLLDDRFATLKSLVGAETAALVFETGLAPFFVACFIQICIMSLGGPTGFTANPARDLGPRFAHWILPIPGKGKSEWNFSAFINVACLLGGVCAGGLFLAIKRVHNGI</sequence>
<keyword evidence="4 8" id="KW-0812">Transmembrane</keyword>
<dbReference type="InterPro" id="IPR050363">
    <property type="entry name" value="MIP/Aquaporin"/>
</dbReference>
<evidence type="ECO:0000256" key="2">
    <source>
        <dbReference type="ARBA" id="ARBA00006175"/>
    </source>
</evidence>
<evidence type="ECO:0000256" key="4">
    <source>
        <dbReference type="ARBA" id="ARBA00022692"/>
    </source>
</evidence>
<feature type="transmembrane region" description="Helical" evidence="8">
    <location>
        <begin position="355"/>
        <end position="372"/>
    </location>
</feature>
<comment type="subcellular location">
    <subcellularLocation>
        <location evidence="1">Membrane</location>
        <topology evidence="1">Multi-pass membrane protein</topology>
    </subcellularLocation>
</comment>
<dbReference type="InterPro" id="IPR000425">
    <property type="entry name" value="MIP"/>
</dbReference>
<comment type="similarity">
    <text evidence="2">Belongs to the MIP/aquaporin (TC 1.A.8) family.</text>
</comment>